<reference evidence="4" key="1">
    <citation type="submission" date="2025-08" db="UniProtKB">
        <authorList>
            <consortium name="RefSeq"/>
        </authorList>
    </citation>
    <scope>IDENTIFICATION</scope>
    <source>
        <strain evidence="4">Wakin</strain>
        <tissue evidence="4">Muscle</tissue>
    </source>
</reference>
<proteinExistence type="predicted"/>
<evidence type="ECO:0000259" key="2">
    <source>
        <dbReference type="Pfam" id="PF13679"/>
    </source>
</evidence>
<dbReference type="SUPFAM" id="SSF53335">
    <property type="entry name" value="S-adenosyl-L-methionine-dependent methyltransferases"/>
    <property type="match status" value="1"/>
</dbReference>
<feature type="domain" description="Methyltransferase" evidence="2">
    <location>
        <begin position="183"/>
        <end position="427"/>
    </location>
</feature>
<dbReference type="Pfam" id="PF13679">
    <property type="entry name" value="Methyltransf_32"/>
    <property type="match status" value="1"/>
</dbReference>
<protein>
    <submittedName>
        <fullName evidence="4">Methyltransferase-like protein 25B</fullName>
    </submittedName>
</protein>
<gene>
    <name evidence="4" type="primary">mettl25b</name>
</gene>
<dbReference type="RefSeq" id="XP_026139815.1">
    <property type="nucleotide sequence ID" value="XM_026284030.1"/>
</dbReference>
<dbReference type="CTD" id="51093"/>
<dbReference type="InterPro" id="IPR020596">
    <property type="entry name" value="rRNA_Ade_Mease_Trfase_CS"/>
</dbReference>
<evidence type="ECO:0000313" key="4">
    <source>
        <dbReference type="RefSeq" id="XP_026139815.1"/>
    </source>
</evidence>
<dbReference type="PANTHER" id="PTHR12496">
    <property type="entry name" value="CGI-41 METHYLTRANSFERASE"/>
    <property type="match status" value="1"/>
</dbReference>
<name>A0A6P6R479_CARAU</name>
<organism evidence="3 4">
    <name type="scientific">Carassius auratus</name>
    <name type="common">Goldfish</name>
    <dbReference type="NCBI Taxonomy" id="7957"/>
    <lineage>
        <taxon>Eukaryota</taxon>
        <taxon>Metazoa</taxon>
        <taxon>Chordata</taxon>
        <taxon>Craniata</taxon>
        <taxon>Vertebrata</taxon>
        <taxon>Euteleostomi</taxon>
        <taxon>Actinopterygii</taxon>
        <taxon>Neopterygii</taxon>
        <taxon>Teleostei</taxon>
        <taxon>Ostariophysi</taxon>
        <taxon>Cypriniformes</taxon>
        <taxon>Cyprinidae</taxon>
        <taxon>Cyprininae</taxon>
        <taxon>Carassius</taxon>
    </lineage>
</organism>
<keyword evidence="3" id="KW-1185">Reference proteome</keyword>
<dbReference type="AlphaFoldDB" id="A0A6P6R479"/>
<dbReference type="Proteomes" id="UP000515129">
    <property type="component" value="Chromosome 16"/>
</dbReference>
<dbReference type="GO" id="GO:0000179">
    <property type="term" value="F:rRNA (adenine-N6,N6-)-dimethyltransferase activity"/>
    <property type="evidence" value="ECO:0007669"/>
    <property type="project" value="InterPro"/>
</dbReference>
<dbReference type="InterPro" id="IPR025714">
    <property type="entry name" value="Methyltranfer_dom"/>
</dbReference>
<dbReference type="KEGG" id="caua:113116117"/>
<dbReference type="InterPro" id="IPR052220">
    <property type="entry name" value="METTL25"/>
</dbReference>
<dbReference type="PANTHER" id="PTHR12496:SF2">
    <property type="entry name" value="METHYLTRANSFERASE-LIKE PROTEIN 25B"/>
    <property type="match status" value="1"/>
</dbReference>
<dbReference type="PROSITE" id="PS01131">
    <property type="entry name" value="RRNA_A_DIMETH"/>
    <property type="match status" value="1"/>
</dbReference>
<evidence type="ECO:0000313" key="3">
    <source>
        <dbReference type="Proteomes" id="UP000515129"/>
    </source>
</evidence>
<feature type="region of interest" description="Disordered" evidence="1">
    <location>
        <begin position="334"/>
        <end position="357"/>
    </location>
</feature>
<dbReference type="InterPro" id="IPR029063">
    <property type="entry name" value="SAM-dependent_MTases_sf"/>
</dbReference>
<sequence length="627" mass="69597">MQTRVVGLLHVNTKVLIRSQRVFYIKRLLVILTGTQFNPHGVCCAEEMFVAAFSEQEQRELAEKLTSLLSTYRHISDSYIIEFFSESLWDTLPVSWQDALGDLTPPQIADLLLDKEIKDRRYPSVWPLSLLALRTAAHVLSFPRKAPDGHGQDIGAAVPEEFQSNQSQSSLLGHIFRKHVKPKKQHEIRRLGTLVKKLCDQVNCSCVVDVGSGQGHLTRFLSFGLGLDVTGIEADPNLVFMATKFDRQLLLTLTKENQKSGNTQSLHSAPGPSPRHVVGWVNPKASWDVFIQQLGVTATESDSIGATSGPYEKKQRVEEINLEPHSCQIRVGELQNTSHTNKTDINSSDSVTQINTGVTPSGMATEMLTCKPIPVTDCDAKKPARFVLTGLHACGDLSSTLLRHFANCPYVQVITSVACCYMKISTQENPNPPGIFHPPCSADTAEDSCLEFGYPMSDWVHGLPGHQLSYKAREGACHAIEDYLHRLREDSGLLRTHCYRAILESIIRAERPDMRRPGVQTVRKAHNLSFSEYARLALPRVGLPADLPFDSDAVDAMLAQQGRVVAYFSLVLLLAPVVETLVLLDRMIFLQERGFQSELIPLFDAAFSPRNLVLVAVKPKEAQSGMK</sequence>
<evidence type="ECO:0000256" key="1">
    <source>
        <dbReference type="SAM" id="MobiDB-lite"/>
    </source>
</evidence>
<accession>A0A6P6R479</accession>
<dbReference type="OrthoDB" id="5875367at2759"/>